<accession>U4TZV5</accession>
<dbReference type="AlphaFoldDB" id="U4TZV5"/>
<sequence length="144" mass="15826">MFWNLWCEKVKFLCPGDSGTSRSETSVATSTTGSSLYLVDKKVVSLNGIKQSIELACPALAEEKNLSFGASVQVNRFGSGILEGCGTGLYLTFDDYIVPRRFSSTIFRSTSSNLSIDCGSIDYEEIAETAVLLWEYYGLTTNRK</sequence>
<reference evidence="1 2" key="1">
    <citation type="journal article" date="2013" name="Genome Biol.">
        <title>Draft genome of the mountain pine beetle, Dendroctonus ponderosae Hopkins, a major forest pest.</title>
        <authorList>
            <person name="Keeling C.I."/>
            <person name="Yuen M.M."/>
            <person name="Liao N.Y."/>
            <person name="Docking T.R."/>
            <person name="Chan S.K."/>
            <person name="Taylor G.A."/>
            <person name="Palmquist D.L."/>
            <person name="Jackman S.D."/>
            <person name="Nguyen A."/>
            <person name="Li M."/>
            <person name="Henderson H."/>
            <person name="Janes J.K."/>
            <person name="Zhao Y."/>
            <person name="Pandoh P."/>
            <person name="Moore R."/>
            <person name="Sperling F.A."/>
            <person name="Huber D.P."/>
            <person name="Birol I."/>
            <person name="Jones S.J."/>
            <person name="Bohlmann J."/>
        </authorList>
    </citation>
    <scope>NUCLEOTIDE SEQUENCE</scope>
</reference>
<protein>
    <submittedName>
        <fullName evidence="1">Uncharacterized protein</fullName>
    </submittedName>
</protein>
<evidence type="ECO:0000313" key="2">
    <source>
        <dbReference type="Proteomes" id="UP000030742"/>
    </source>
</evidence>
<organism evidence="1 2">
    <name type="scientific">Dendroctonus ponderosae</name>
    <name type="common">Mountain pine beetle</name>
    <dbReference type="NCBI Taxonomy" id="77166"/>
    <lineage>
        <taxon>Eukaryota</taxon>
        <taxon>Metazoa</taxon>
        <taxon>Ecdysozoa</taxon>
        <taxon>Arthropoda</taxon>
        <taxon>Hexapoda</taxon>
        <taxon>Insecta</taxon>
        <taxon>Pterygota</taxon>
        <taxon>Neoptera</taxon>
        <taxon>Endopterygota</taxon>
        <taxon>Coleoptera</taxon>
        <taxon>Polyphaga</taxon>
        <taxon>Cucujiformia</taxon>
        <taxon>Curculionidae</taxon>
        <taxon>Scolytinae</taxon>
        <taxon>Dendroctonus</taxon>
    </lineage>
</organism>
<gene>
    <name evidence="1" type="ORF">D910_04569</name>
</gene>
<proteinExistence type="predicted"/>
<dbReference type="Proteomes" id="UP000030742">
    <property type="component" value="Unassembled WGS sequence"/>
</dbReference>
<evidence type="ECO:0000313" key="1">
    <source>
        <dbReference type="EMBL" id="ERL87169.1"/>
    </source>
</evidence>
<dbReference type="EMBL" id="KB631924">
    <property type="protein sequence ID" value="ERL87169.1"/>
    <property type="molecule type" value="Genomic_DNA"/>
</dbReference>
<name>U4TZV5_DENPD</name>
<dbReference type="OrthoDB" id="6021951at2759"/>